<dbReference type="InterPro" id="IPR004089">
    <property type="entry name" value="MCPsignal_dom"/>
</dbReference>
<dbReference type="EMBL" id="JBHUMM010000043">
    <property type="protein sequence ID" value="MFD2672692.1"/>
    <property type="molecule type" value="Genomic_DNA"/>
</dbReference>
<keyword evidence="7" id="KW-1185">Reference proteome</keyword>
<dbReference type="PRINTS" id="PR00260">
    <property type="entry name" value="CHEMTRNSDUCR"/>
</dbReference>
<evidence type="ECO:0000313" key="7">
    <source>
        <dbReference type="Proteomes" id="UP001597497"/>
    </source>
</evidence>
<dbReference type="Proteomes" id="UP001597497">
    <property type="component" value="Unassembled WGS sequence"/>
</dbReference>
<name>A0ABW5RCA3_9BACL</name>
<evidence type="ECO:0000256" key="3">
    <source>
        <dbReference type="PROSITE-ProRule" id="PRU00284"/>
    </source>
</evidence>
<dbReference type="RefSeq" id="WP_379930258.1">
    <property type="nucleotide sequence ID" value="NZ_JBHUMM010000043.1"/>
</dbReference>
<dbReference type="SUPFAM" id="SSF58104">
    <property type="entry name" value="Methyl-accepting chemotaxis protein (MCP) signaling domain"/>
    <property type="match status" value="1"/>
</dbReference>
<evidence type="ECO:0000313" key="6">
    <source>
        <dbReference type="EMBL" id="MFD2672692.1"/>
    </source>
</evidence>
<comment type="similarity">
    <text evidence="2">Belongs to the methyl-accepting chemotaxis (MCP) protein family.</text>
</comment>
<comment type="caution">
    <text evidence="6">The sequence shown here is derived from an EMBL/GenBank/DDBJ whole genome shotgun (WGS) entry which is preliminary data.</text>
</comment>
<evidence type="ECO:0000256" key="2">
    <source>
        <dbReference type="ARBA" id="ARBA00029447"/>
    </source>
</evidence>
<keyword evidence="1 3" id="KW-0807">Transducer</keyword>
<evidence type="ECO:0000259" key="5">
    <source>
        <dbReference type="PROSITE" id="PS50111"/>
    </source>
</evidence>
<keyword evidence="4" id="KW-0175">Coiled coil</keyword>
<dbReference type="PANTHER" id="PTHR32089">
    <property type="entry name" value="METHYL-ACCEPTING CHEMOTAXIS PROTEIN MCPB"/>
    <property type="match status" value="1"/>
</dbReference>
<sequence>MEHLEENRRKIERAEHTMKEQQHLVQSLVEQTDDIAYRAKEMFIHVENITSLSEKADASTVTGDERISRVVDQMNQINDRASEIMSKMDTLSRLSKDILKVVGVLEEIADQTKLLSLNAAIEAARAGEEGKGFGVVASEVRKLAENSGKSVKEVEDIVQRITKEISGLVKDTAAGLADTEKGRDEVEEARTSFHHIRSTVHQLKLENKELQVQATDMSEVSGEIKKLSNPIAENRIHISEGLSAAVALIEAEKVKAERA</sequence>
<protein>
    <submittedName>
        <fullName evidence="6">Methyl-accepting chemotaxis protein</fullName>
    </submittedName>
</protein>
<dbReference type="PROSITE" id="PS50111">
    <property type="entry name" value="CHEMOTAXIS_TRANSDUC_2"/>
    <property type="match status" value="1"/>
</dbReference>
<dbReference type="SMART" id="SM00283">
    <property type="entry name" value="MA"/>
    <property type="match status" value="1"/>
</dbReference>
<reference evidence="7" key="1">
    <citation type="journal article" date="2019" name="Int. J. Syst. Evol. Microbiol.">
        <title>The Global Catalogue of Microorganisms (GCM) 10K type strain sequencing project: providing services to taxonomists for standard genome sequencing and annotation.</title>
        <authorList>
            <consortium name="The Broad Institute Genomics Platform"/>
            <consortium name="The Broad Institute Genome Sequencing Center for Infectious Disease"/>
            <person name="Wu L."/>
            <person name="Ma J."/>
        </authorList>
    </citation>
    <scope>NUCLEOTIDE SEQUENCE [LARGE SCALE GENOMIC DNA]</scope>
    <source>
        <strain evidence="7">KCTC 33676</strain>
    </source>
</reference>
<feature type="coiled-coil region" evidence="4">
    <location>
        <begin position="1"/>
        <end position="31"/>
    </location>
</feature>
<proteinExistence type="inferred from homology"/>
<evidence type="ECO:0000256" key="4">
    <source>
        <dbReference type="SAM" id="Coils"/>
    </source>
</evidence>
<feature type="domain" description="Methyl-accepting transducer" evidence="5">
    <location>
        <begin position="1"/>
        <end position="232"/>
    </location>
</feature>
<dbReference type="Pfam" id="PF00015">
    <property type="entry name" value="MCPsignal"/>
    <property type="match status" value="1"/>
</dbReference>
<gene>
    <name evidence="6" type="ORF">ACFSUC_14085</name>
</gene>
<organism evidence="6 7">
    <name type="scientific">Marinicrinis sediminis</name>
    <dbReference type="NCBI Taxonomy" id="1652465"/>
    <lineage>
        <taxon>Bacteria</taxon>
        <taxon>Bacillati</taxon>
        <taxon>Bacillota</taxon>
        <taxon>Bacilli</taxon>
        <taxon>Bacillales</taxon>
        <taxon>Paenibacillaceae</taxon>
    </lineage>
</organism>
<dbReference type="PANTHER" id="PTHR32089:SF112">
    <property type="entry name" value="LYSOZYME-LIKE PROTEIN-RELATED"/>
    <property type="match status" value="1"/>
</dbReference>
<dbReference type="InterPro" id="IPR004090">
    <property type="entry name" value="Chemotax_Me-accpt_rcpt"/>
</dbReference>
<accession>A0ABW5RCA3</accession>
<evidence type="ECO:0000256" key="1">
    <source>
        <dbReference type="ARBA" id="ARBA00023224"/>
    </source>
</evidence>
<dbReference type="Gene3D" id="1.10.287.950">
    <property type="entry name" value="Methyl-accepting chemotaxis protein"/>
    <property type="match status" value="1"/>
</dbReference>